<evidence type="ECO:0000256" key="2">
    <source>
        <dbReference type="ARBA" id="ARBA00022448"/>
    </source>
</evidence>
<protein>
    <recommendedName>
        <fullName evidence="8">ABC transmembrane type-1 domain-containing protein</fullName>
    </recommendedName>
</protein>
<keyword evidence="2 7" id="KW-0813">Transport</keyword>
<dbReference type="SUPFAM" id="SSF161098">
    <property type="entry name" value="MetI-like"/>
    <property type="match status" value="1"/>
</dbReference>
<evidence type="ECO:0000256" key="3">
    <source>
        <dbReference type="ARBA" id="ARBA00022475"/>
    </source>
</evidence>
<keyword evidence="6 7" id="KW-0472">Membrane</keyword>
<dbReference type="InterPro" id="IPR000515">
    <property type="entry name" value="MetI-like"/>
</dbReference>
<evidence type="ECO:0000256" key="7">
    <source>
        <dbReference type="RuleBase" id="RU363032"/>
    </source>
</evidence>
<organism evidence="9 10">
    <name type="scientific">Mesorhizobium mediterraneum</name>
    <dbReference type="NCBI Taxonomy" id="43617"/>
    <lineage>
        <taxon>Bacteria</taxon>
        <taxon>Pseudomonadati</taxon>
        <taxon>Pseudomonadota</taxon>
        <taxon>Alphaproteobacteria</taxon>
        <taxon>Hyphomicrobiales</taxon>
        <taxon>Phyllobacteriaceae</taxon>
        <taxon>Mesorhizobium</taxon>
    </lineage>
</organism>
<proteinExistence type="inferred from homology"/>
<feature type="transmembrane region" description="Helical" evidence="7">
    <location>
        <begin position="120"/>
        <end position="140"/>
    </location>
</feature>
<dbReference type="RefSeq" id="WP_095488699.1">
    <property type="nucleotide sequence ID" value="NZ_CP088152.1"/>
</dbReference>
<dbReference type="Proteomes" id="UP000216215">
    <property type="component" value="Unassembled WGS sequence"/>
</dbReference>
<reference evidence="10" key="1">
    <citation type="submission" date="2017-08" db="EMBL/GenBank/DDBJ databases">
        <title>Mesorhizobium wenxinae sp. nov., a novel rhizobial species isolated from root nodules of chickpea (Cicer arietinum L.).</title>
        <authorList>
            <person name="Zhang J."/>
        </authorList>
    </citation>
    <scope>NUCLEOTIDE SEQUENCE [LARGE SCALE GENOMIC DNA]</scope>
    <source>
        <strain evidence="10">USDA 3392</strain>
    </source>
</reference>
<dbReference type="Gene3D" id="1.10.3720.10">
    <property type="entry name" value="MetI-like"/>
    <property type="match status" value="1"/>
</dbReference>
<dbReference type="PANTHER" id="PTHR30151:SF0">
    <property type="entry name" value="ABC TRANSPORTER PERMEASE PROTEIN MJ0413-RELATED"/>
    <property type="match status" value="1"/>
</dbReference>
<evidence type="ECO:0000256" key="5">
    <source>
        <dbReference type="ARBA" id="ARBA00022989"/>
    </source>
</evidence>
<evidence type="ECO:0000256" key="4">
    <source>
        <dbReference type="ARBA" id="ARBA00022692"/>
    </source>
</evidence>
<feature type="transmembrane region" description="Helical" evidence="7">
    <location>
        <begin position="146"/>
        <end position="163"/>
    </location>
</feature>
<accession>A0AB36R1P7</accession>
<gene>
    <name evidence="9" type="ORF">CIT25_29460</name>
</gene>
<keyword evidence="4 7" id="KW-0812">Transmembrane</keyword>
<evidence type="ECO:0000313" key="10">
    <source>
        <dbReference type="Proteomes" id="UP000216215"/>
    </source>
</evidence>
<dbReference type="GO" id="GO:0005886">
    <property type="term" value="C:plasma membrane"/>
    <property type="evidence" value="ECO:0007669"/>
    <property type="project" value="UniProtKB-SubCell"/>
</dbReference>
<dbReference type="GO" id="GO:0055085">
    <property type="term" value="P:transmembrane transport"/>
    <property type="evidence" value="ECO:0007669"/>
    <property type="project" value="InterPro"/>
</dbReference>
<dbReference type="PANTHER" id="PTHR30151">
    <property type="entry name" value="ALKANE SULFONATE ABC TRANSPORTER-RELATED, MEMBRANE SUBUNIT"/>
    <property type="match status" value="1"/>
</dbReference>
<feature type="transmembrane region" description="Helical" evidence="7">
    <location>
        <begin position="88"/>
        <end position="108"/>
    </location>
</feature>
<comment type="caution">
    <text evidence="9">The sequence shown here is derived from an EMBL/GenBank/DDBJ whole genome shotgun (WGS) entry which is preliminary data.</text>
</comment>
<feature type="transmembrane region" description="Helical" evidence="7">
    <location>
        <begin position="175"/>
        <end position="196"/>
    </location>
</feature>
<name>A0AB36R1P7_9HYPH</name>
<sequence length="274" mass="29487">MSLITIMGLERLSHSVPIAPPPFRLVSRYLRPLALPITLLAIWELLAHAGVADARFVPPLEAVVARGIAEFGDGGLGFNLLASLQRDLIGFACGSVAGIALGLAIGFSRIIERLLGPVLLVHRQIALFAWVPLISMWFGGGEAGKVVFIALAAFQPALINTWQGVSGIPRSYRELADVLTFGWFEFAWIIAIPGALPQIFTGLHSALIYAWTATVGAELLLNIAPGLGGRMNEGQHLFHMDLLLLCILLLGGVGVVFNVVAGALEHRLLRWRIP</sequence>
<evidence type="ECO:0000313" key="9">
    <source>
        <dbReference type="EMBL" id="PAP98624.1"/>
    </source>
</evidence>
<feature type="transmembrane region" description="Helical" evidence="7">
    <location>
        <begin position="202"/>
        <end position="221"/>
    </location>
</feature>
<keyword evidence="10" id="KW-1185">Reference proteome</keyword>
<dbReference type="PROSITE" id="PS50928">
    <property type="entry name" value="ABC_TM1"/>
    <property type="match status" value="1"/>
</dbReference>
<comment type="similarity">
    <text evidence="7">Belongs to the binding-protein-dependent transport system permease family.</text>
</comment>
<feature type="domain" description="ABC transmembrane type-1" evidence="8">
    <location>
        <begin position="80"/>
        <end position="261"/>
    </location>
</feature>
<evidence type="ECO:0000259" key="8">
    <source>
        <dbReference type="PROSITE" id="PS50928"/>
    </source>
</evidence>
<evidence type="ECO:0000256" key="1">
    <source>
        <dbReference type="ARBA" id="ARBA00004651"/>
    </source>
</evidence>
<dbReference type="CDD" id="cd06261">
    <property type="entry name" value="TM_PBP2"/>
    <property type="match status" value="1"/>
</dbReference>
<keyword evidence="5 7" id="KW-1133">Transmembrane helix</keyword>
<feature type="transmembrane region" description="Helical" evidence="7">
    <location>
        <begin position="242"/>
        <end position="264"/>
    </location>
</feature>
<dbReference type="InterPro" id="IPR035906">
    <property type="entry name" value="MetI-like_sf"/>
</dbReference>
<dbReference type="EMBL" id="NPKI01000043">
    <property type="protein sequence ID" value="PAP98624.1"/>
    <property type="molecule type" value="Genomic_DNA"/>
</dbReference>
<dbReference type="Pfam" id="PF00528">
    <property type="entry name" value="BPD_transp_1"/>
    <property type="match status" value="1"/>
</dbReference>
<keyword evidence="3" id="KW-1003">Cell membrane</keyword>
<evidence type="ECO:0000256" key="6">
    <source>
        <dbReference type="ARBA" id="ARBA00023136"/>
    </source>
</evidence>
<dbReference type="AlphaFoldDB" id="A0AB36R1P7"/>
<comment type="subcellular location">
    <subcellularLocation>
        <location evidence="1 7">Cell membrane</location>
        <topology evidence="1 7">Multi-pass membrane protein</topology>
    </subcellularLocation>
</comment>